<organism evidence="10 11">
    <name type="scientific">Acetobacter conturbans</name>
    <dbReference type="NCBI Taxonomy" id="1737472"/>
    <lineage>
        <taxon>Bacteria</taxon>
        <taxon>Pseudomonadati</taxon>
        <taxon>Pseudomonadota</taxon>
        <taxon>Alphaproteobacteria</taxon>
        <taxon>Acetobacterales</taxon>
        <taxon>Acetobacteraceae</taxon>
        <taxon>Acetobacter</taxon>
    </lineage>
</organism>
<keyword evidence="7" id="KW-0997">Cell inner membrane</keyword>
<dbReference type="PANTHER" id="PTHR33778:SF1">
    <property type="entry name" value="MAGNESIUM TRANSPORTER YHID-RELATED"/>
    <property type="match status" value="1"/>
</dbReference>
<evidence type="ECO:0000256" key="1">
    <source>
        <dbReference type="ARBA" id="ARBA00004651"/>
    </source>
</evidence>
<comment type="subcellular location">
    <subcellularLocation>
        <location evidence="7">Cell inner membrane</location>
        <topology evidence="7">Multi-pass membrane protein</topology>
    </subcellularLocation>
    <subcellularLocation>
        <location evidence="1">Cell membrane</location>
        <topology evidence="1">Multi-pass membrane protein</topology>
    </subcellularLocation>
</comment>
<evidence type="ECO:0000256" key="8">
    <source>
        <dbReference type="SAM" id="MobiDB-lite"/>
    </source>
</evidence>
<comment type="caution">
    <text evidence="10">The sequence shown here is derived from an EMBL/GenBank/DDBJ whole genome shotgun (WGS) entry which is preliminary data.</text>
</comment>
<dbReference type="RefSeq" id="WP_173568694.1">
    <property type="nucleotide sequence ID" value="NZ_WOSY01000001.1"/>
</dbReference>
<keyword evidence="4 7" id="KW-0812">Transmembrane</keyword>
<keyword evidence="5 7" id="KW-1133">Transmembrane helix</keyword>
<evidence type="ECO:0000256" key="5">
    <source>
        <dbReference type="ARBA" id="ARBA00022989"/>
    </source>
</evidence>
<dbReference type="EMBL" id="WOSY01000001">
    <property type="protein sequence ID" value="NHN87094.1"/>
    <property type="molecule type" value="Genomic_DNA"/>
</dbReference>
<feature type="domain" description="MgtC/SapB/SrpB/YhiD N-terminal" evidence="9">
    <location>
        <begin position="11"/>
        <end position="139"/>
    </location>
</feature>
<keyword evidence="11" id="KW-1185">Reference proteome</keyword>
<feature type="transmembrane region" description="Helical" evidence="7">
    <location>
        <begin position="71"/>
        <end position="89"/>
    </location>
</feature>
<accession>A0ABX0JW77</accession>
<feature type="transmembrane region" description="Helical" evidence="7">
    <location>
        <begin position="120"/>
        <end position="142"/>
    </location>
</feature>
<dbReference type="PANTHER" id="PTHR33778">
    <property type="entry name" value="PROTEIN MGTC"/>
    <property type="match status" value="1"/>
</dbReference>
<evidence type="ECO:0000313" key="10">
    <source>
        <dbReference type="EMBL" id="NHN87094.1"/>
    </source>
</evidence>
<keyword evidence="3" id="KW-1003">Cell membrane</keyword>
<gene>
    <name evidence="10" type="ORF">GOB81_00375</name>
</gene>
<sequence length="256" mass="27739">MTAGLQQISDLFIAFSLSALIGIEREYRQKSAGLRTYSLVGLSAALFMLVSKHGFNDVIAADKVVLDPSRVAAQVVSGIGFIGAGLIFMRRNVVRGLTTAASVWLTAALGMAAGAGLTMLAIATTVAYFIIMFGFPFITRAIPQGGRSAVRMEISYRDGQGVLRLILVTCTRLRFIIDQVQINQNGHYDDHQEATEDAADQERTAWPEDRGNERHDRLVTLSMQVKGKRPVSHLIAALSTVPGVQNIGTIDDTAMD</sequence>
<evidence type="ECO:0000256" key="6">
    <source>
        <dbReference type="ARBA" id="ARBA00023136"/>
    </source>
</evidence>
<evidence type="ECO:0000256" key="7">
    <source>
        <dbReference type="RuleBase" id="RU365041"/>
    </source>
</evidence>
<evidence type="ECO:0000256" key="4">
    <source>
        <dbReference type="ARBA" id="ARBA00022692"/>
    </source>
</evidence>
<feature type="region of interest" description="Disordered" evidence="8">
    <location>
        <begin position="192"/>
        <end position="213"/>
    </location>
</feature>
<evidence type="ECO:0000259" key="9">
    <source>
        <dbReference type="Pfam" id="PF02308"/>
    </source>
</evidence>
<dbReference type="InterPro" id="IPR049177">
    <property type="entry name" value="MgtC_SapB_SrpB_YhiD_N"/>
</dbReference>
<dbReference type="PRINTS" id="PR01837">
    <property type="entry name" value="MGTCSAPBPROT"/>
</dbReference>
<evidence type="ECO:0000313" key="11">
    <source>
        <dbReference type="Proteomes" id="UP000631653"/>
    </source>
</evidence>
<keyword evidence="6 7" id="KW-0472">Membrane</keyword>
<evidence type="ECO:0000256" key="3">
    <source>
        <dbReference type="ARBA" id="ARBA00022475"/>
    </source>
</evidence>
<protein>
    <recommendedName>
        <fullName evidence="7">Protein MgtC</fullName>
    </recommendedName>
</protein>
<dbReference type="Pfam" id="PF02308">
    <property type="entry name" value="MgtC"/>
    <property type="match status" value="1"/>
</dbReference>
<feature type="transmembrane region" description="Helical" evidence="7">
    <location>
        <begin position="96"/>
        <end position="114"/>
    </location>
</feature>
<evidence type="ECO:0000256" key="2">
    <source>
        <dbReference type="ARBA" id="ARBA00009298"/>
    </source>
</evidence>
<dbReference type="Proteomes" id="UP000631653">
    <property type="component" value="Unassembled WGS sequence"/>
</dbReference>
<name>A0ABX0JW77_9PROT</name>
<dbReference type="InterPro" id="IPR003416">
    <property type="entry name" value="MgtC/SapB/SrpB/YhiD_fam"/>
</dbReference>
<reference evidence="10 11" key="1">
    <citation type="journal article" date="2020" name="Int. J. Syst. Evol. Microbiol.">
        <title>Novel acetic acid bacteria from cider fermentations: Acetobacter conturbans sp. nov. and Acetobacter fallax sp. nov.</title>
        <authorList>
            <person name="Sombolestani A.S."/>
            <person name="Cleenwerck I."/>
            <person name="Cnockaert M."/>
            <person name="Borremans W."/>
            <person name="Wieme A.D."/>
            <person name="De Vuyst L."/>
            <person name="Vandamme P."/>
        </authorList>
    </citation>
    <scope>NUCLEOTIDE SEQUENCE [LARGE SCALE GENOMIC DNA]</scope>
    <source>
        <strain evidence="10 11">LMG 1627</strain>
    </source>
</reference>
<feature type="transmembrane region" description="Helical" evidence="7">
    <location>
        <begin position="32"/>
        <end position="51"/>
    </location>
</feature>
<proteinExistence type="inferred from homology"/>
<comment type="similarity">
    <text evidence="2 7">Belongs to the MgtC/SapB family.</text>
</comment>